<dbReference type="InterPro" id="IPR005128">
    <property type="entry name" value="Acetolactate_a_deCO2ase"/>
</dbReference>
<dbReference type="Proteomes" id="UP001151133">
    <property type="component" value="Unassembled WGS sequence"/>
</dbReference>
<proteinExistence type="inferred from homology"/>
<dbReference type="EMBL" id="JAOZEV010000012">
    <property type="protein sequence ID" value="MCV9933588.1"/>
    <property type="molecule type" value="Genomic_DNA"/>
</dbReference>
<evidence type="ECO:0000256" key="1">
    <source>
        <dbReference type="ARBA" id="ARBA00001784"/>
    </source>
</evidence>
<evidence type="ECO:0000256" key="9">
    <source>
        <dbReference type="PIRNR" id="PIRNR001332"/>
    </source>
</evidence>
<reference evidence="10" key="1">
    <citation type="submission" date="2022-10" db="EMBL/GenBank/DDBJ databases">
        <title>Two novel species of Flavobacterium.</title>
        <authorList>
            <person name="Liu Q."/>
            <person name="Xin Y.-H."/>
        </authorList>
    </citation>
    <scope>NUCLEOTIDE SEQUENCE</scope>
    <source>
        <strain evidence="10">LS1R47</strain>
    </source>
</reference>
<accession>A0A9X2Z0K0</accession>
<dbReference type="GO" id="GO:0045151">
    <property type="term" value="P:acetoin biosynthetic process"/>
    <property type="evidence" value="ECO:0007669"/>
    <property type="project" value="UniProtKB-UniRule"/>
</dbReference>
<comment type="similarity">
    <text evidence="3 9">Belongs to the alpha-acetolactate decarboxylase family.</text>
</comment>
<evidence type="ECO:0000313" key="10">
    <source>
        <dbReference type="EMBL" id="MCV9933588.1"/>
    </source>
</evidence>
<gene>
    <name evidence="10" type="ORF">OIU80_14985</name>
</gene>
<keyword evidence="11" id="KW-1185">Reference proteome</keyword>
<keyword evidence="7 9" id="KW-0005">Acetoin biosynthesis</keyword>
<comment type="caution">
    <text evidence="10">The sequence shown here is derived from an EMBL/GenBank/DDBJ whole genome shotgun (WGS) entry which is preliminary data.</text>
</comment>
<evidence type="ECO:0000256" key="2">
    <source>
        <dbReference type="ARBA" id="ARBA00005170"/>
    </source>
</evidence>
<dbReference type="AlphaFoldDB" id="A0A9X2Z0K0"/>
<keyword evidence="8 9" id="KW-0456">Lyase</keyword>
<name>A0A9X2Z0K0_9FLAO</name>
<sequence>MRKKLATISSIITTISFLAVNGQVQEEKPIFHYSVMDAMRNGVYIGDLSIKSLGAKGSFGLGTYNHLDGEIIALDGVFYRIASNGHVSKAEYKREVPFAAVTFFRADKKYEMSGIKNIEMLQKEIMSKLPSANTPYAIRIETVFESIVVGGANKLEEMNTTGLAELMKTRPLYKKEHVSGTMVGFYNPPTFASIDLSPFHFHFISDDKTFGGHLVSGELSSVKIKISIDEKPGYEVLLPKQNKTFDTPWPQQSDIKSSY</sequence>
<comment type="catalytic activity">
    <reaction evidence="1 9">
        <text>(2S)-2-acetolactate + H(+) = (R)-acetoin + CO2</text>
        <dbReference type="Rhea" id="RHEA:21580"/>
        <dbReference type="ChEBI" id="CHEBI:15378"/>
        <dbReference type="ChEBI" id="CHEBI:15686"/>
        <dbReference type="ChEBI" id="CHEBI:16526"/>
        <dbReference type="ChEBI" id="CHEBI:58476"/>
        <dbReference type="EC" id="4.1.1.5"/>
    </reaction>
</comment>
<evidence type="ECO:0000256" key="7">
    <source>
        <dbReference type="ARBA" id="ARBA00023061"/>
    </source>
</evidence>
<keyword evidence="6 9" id="KW-0210">Decarboxylase</keyword>
<evidence type="ECO:0000256" key="5">
    <source>
        <dbReference type="ARBA" id="ARBA00020164"/>
    </source>
</evidence>
<evidence type="ECO:0000313" key="11">
    <source>
        <dbReference type="Proteomes" id="UP001151133"/>
    </source>
</evidence>
<dbReference type="Pfam" id="PF03306">
    <property type="entry name" value="AAL_decarboxy"/>
    <property type="match status" value="1"/>
</dbReference>
<protein>
    <recommendedName>
        <fullName evidence="5 9">Alpha-acetolactate decarboxylase</fullName>
        <ecNumber evidence="4 9">4.1.1.5</ecNumber>
    </recommendedName>
</protein>
<dbReference type="CDD" id="cd17299">
    <property type="entry name" value="acetolactate_decarboxylase"/>
    <property type="match status" value="1"/>
</dbReference>
<dbReference type="GO" id="GO:0047605">
    <property type="term" value="F:acetolactate decarboxylase activity"/>
    <property type="evidence" value="ECO:0007669"/>
    <property type="project" value="UniProtKB-UniRule"/>
</dbReference>
<dbReference type="PANTHER" id="PTHR35524:SF1">
    <property type="entry name" value="ALPHA-ACETOLACTATE DECARBOXYLASE"/>
    <property type="match status" value="1"/>
</dbReference>
<dbReference type="PIRSF" id="PIRSF001332">
    <property type="entry name" value="Acetolac_decarb"/>
    <property type="match status" value="1"/>
</dbReference>
<evidence type="ECO:0000256" key="4">
    <source>
        <dbReference type="ARBA" id="ARBA00013204"/>
    </source>
</evidence>
<dbReference type="EC" id="4.1.1.5" evidence="4 9"/>
<dbReference type="Gene3D" id="3.30.1330.80">
    <property type="entry name" value="Hypothetical protein, similar to alpha- acetolactate decarboxylase, domain 2"/>
    <property type="match status" value="2"/>
</dbReference>
<evidence type="ECO:0000256" key="3">
    <source>
        <dbReference type="ARBA" id="ARBA00007106"/>
    </source>
</evidence>
<evidence type="ECO:0000256" key="8">
    <source>
        <dbReference type="ARBA" id="ARBA00023239"/>
    </source>
</evidence>
<dbReference type="SUPFAM" id="SSF117856">
    <property type="entry name" value="AF0104/ALDC/Ptd012-like"/>
    <property type="match status" value="1"/>
</dbReference>
<organism evidence="10 11">
    <name type="scientific">Flavobacterium frigoritolerans</name>
    <dbReference type="NCBI Taxonomy" id="2987686"/>
    <lineage>
        <taxon>Bacteria</taxon>
        <taxon>Pseudomonadati</taxon>
        <taxon>Bacteroidota</taxon>
        <taxon>Flavobacteriia</taxon>
        <taxon>Flavobacteriales</taxon>
        <taxon>Flavobacteriaceae</taxon>
        <taxon>Flavobacterium</taxon>
    </lineage>
</organism>
<dbReference type="RefSeq" id="WP_264287799.1">
    <property type="nucleotide sequence ID" value="NZ_JAOZEV010000012.1"/>
</dbReference>
<dbReference type="PANTHER" id="PTHR35524">
    <property type="entry name" value="ALPHA-ACETOLACTATE DECARBOXYLASE"/>
    <property type="match status" value="1"/>
</dbReference>
<evidence type="ECO:0000256" key="6">
    <source>
        <dbReference type="ARBA" id="ARBA00022793"/>
    </source>
</evidence>
<comment type="pathway">
    <text evidence="2 9">Polyol metabolism; (R,R)-butane-2,3-diol biosynthesis; (R,R)-butane-2,3-diol from pyruvate: step 2/3.</text>
</comment>